<evidence type="ECO:0000313" key="2">
    <source>
        <dbReference type="Proteomes" id="UP000000763"/>
    </source>
</evidence>
<proteinExistence type="predicted"/>
<gene>
    <name evidence="1" type="primary">OJ1381_H04.29</name>
</gene>
<protein>
    <submittedName>
        <fullName evidence="1">Uncharacterized protein</fullName>
    </submittedName>
</protein>
<accession>Q69VQ3</accession>
<evidence type="ECO:0000313" key="1">
    <source>
        <dbReference type="EMBL" id="BAD32992.1"/>
    </source>
</evidence>
<dbReference type="Proteomes" id="UP000000763">
    <property type="component" value="Chromosome 9"/>
</dbReference>
<sequence length="133" mass="15086">MAIKNWFTGNPGRLTVLTTSGSGHGSVCQQLSFVYPGWSWTGIYCTFSLEILVHEFLGVTEMSRTESSRSSREQWRFDDKRLVVQTSLIMWHMHQNDADAMMKLLEEDSVLMNAHDYNNCMPRSVACTTSPSA</sequence>
<dbReference type="AlphaFoldDB" id="Q69VQ3"/>
<reference evidence="2" key="2">
    <citation type="journal article" date="2008" name="Nucleic Acids Res.">
        <title>The rice annotation project database (RAP-DB): 2008 update.</title>
        <authorList>
            <consortium name="The rice annotation project (RAP)"/>
        </authorList>
    </citation>
    <scope>GENOME REANNOTATION</scope>
    <source>
        <strain evidence="2">cv. Nipponbare</strain>
    </source>
</reference>
<name>Q69VQ3_ORYSJ</name>
<dbReference type="EMBL" id="AP004011">
    <property type="protein sequence ID" value="BAD32992.1"/>
    <property type="molecule type" value="Genomic_DNA"/>
</dbReference>
<reference evidence="2" key="1">
    <citation type="journal article" date="2005" name="Nature">
        <title>The map-based sequence of the rice genome.</title>
        <authorList>
            <consortium name="International rice genome sequencing project (IRGSP)"/>
            <person name="Matsumoto T."/>
            <person name="Wu J."/>
            <person name="Kanamori H."/>
            <person name="Katayose Y."/>
            <person name="Fujisawa M."/>
            <person name="Namiki N."/>
            <person name="Mizuno H."/>
            <person name="Yamamoto K."/>
            <person name="Antonio B.A."/>
            <person name="Baba T."/>
            <person name="Sakata K."/>
            <person name="Nagamura Y."/>
            <person name="Aoki H."/>
            <person name="Arikawa K."/>
            <person name="Arita K."/>
            <person name="Bito T."/>
            <person name="Chiden Y."/>
            <person name="Fujitsuka N."/>
            <person name="Fukunaka R."/>
            <person name="Hamada M."/>
            <person name="Harada C."/>
            <person name="Hayashi A."/>
            <person name="Hijishita S."/>
            <person name="Honda M."/>
            <person name="Hosokawa S."/>
            <person name="Ichikawa Y."/>
            <person name="Idonuma A."/>
            <person name="Iijima M."/>
            <person name="Ikeda M."/>
            <person name="Ikeno M."/>
            <person name="Ito K."/>
            <person name="Ito S."/>
            <person name="Ito T."/>
            <person name="Ito Y."/>
            <person name="Ito Y."/>
            <person name="Iwabuchi A."/>
            <person name="Kamiya K."/>
            <person name="Karasawa W."/>
            <person name="Kurita K."/>
            <person name="Katagiri S."/>
            <person name="Kikuta A."/>
            <person name="Kobayashi H."/>
            <person name="Kobayashi N."/>
            <person name="Machita K."/>
            <person name="Maehara T."/>
            <person name="Masukawa M."/>
            <person name="Mizubayashi T."/>
            <person name="Mukai Y."/>
            <person name="Nagasaki H."/>
            <person name="Nagata Y."/>
            <person name="Naito S."/>
            <person name="Nakashima M."/>
            <person name="Nakama Y."/>
            <person name="Nakamichi Y."/>
            <person name="Nakamura M."/>
            <person name="Meguro A."/>
            <person name="Negishi M."/>
            <person name="Ohta I."/>
            <person name="Ohta T."/>
            <person name="Okamoto M."/>
            <person name="Ono N."/>
            <person name="Saji S."/>
            <person name="Sakaguchi M."/>
            <person name="Sakai K."/>
            <person name="Shibata M."/>
            <person name="Shimokawa T."/>
            <person name="Song J."/>
            <person name="Takazaki Y."/>
            <person name="Terasawa K."/>
            <person name="Tsugane M."/>
            <person name="Tsuji K."/>
            <person name="Ueda S."/>
            <person name="Waki K."/>
            <person name="Yamagata H."/>
            <person name="Yamamoto M."/>
            <person name="Yamamoto S."/>
            <person name="Yamane H."/>
            <person name="Yoshiki S."/>
            <person name="Yoshihara R."/>
            <person name="Yukawa K."/>
            <person name="Zhong H."/>
            <person name="Yano M."/>
            <person name="Yuan Q."/>
            <person name="Ouyang S."/>
            <person name="Liu J."/>
            <person name="Jones K.M."/>
            <person name="Gansberger K."/>
            <person name="Moffat K."/>
            <person name="Hill J."/>
            <person name="Bera J."/>
            <person name="Fadrosh D."/>
            <person name="Jin S."/>
            <person name="Johri S."/>
            <person name="Kim M."/>
            <person name="Overton L."/>
            <person name="Reardon M."/>
            <person name="Tsitrin T."/>
            <person name="Vuong H."/>
            <person name="Weaver B."/>
            <person name="Ciecko A."/>
            <person name="Tallon L."/>
            <person name="Jackson J."/>
            <person name="Pai G."/>
            <person name="Aken S.V."/>
            <person name="Utterback T."/>
            <person name="Reidmuller S."/>
            <person name="Feldblyum T."/>
            <person name="Hsiao J."/>
            <person name="Zismann V."/>
            <person name="Iobst S."/>
            <person name="de Vazeille A.R."/>
            <person name="Buell C.R."/>
            <person name="Ying K."/>
            <person name="Li Y."/>
            <person name="Lu T."/>
            <person name="Huang Y."/>
            <person name="Zhao Q."/>
            <person name="Feng Q."/>
            <person name="Zhang L."/>
            <person name="Zhu J."/>
            <person name="Weng Q."/>
            <person name="Mu J."/>
            <person name="Lu Y."/>
            <person name="Fan D."/>
            <person name="Liu Y."/>
            <person name="Guan J."/>
            <person name="Zhang Y."/>
            <person name="Yu S."/>
            <person name="Liu X."/>
            <person name="Zhang Y."/>
            <person name="Hong G."/>
            <person name="Han B."/>
            <person name="Choisne N."/>
            <person name="Demange N."/>
            <person name="Orjeda G."/>
            <person name="Samain S."/>
            <person name="Cattolico L."/>
            <person name="Pelletier E."/>
            <person name="Couloux A."/>
            <person name="Segurens B."/>
            <person name="Wincker P."/>
            <person name="D'Hont A."/>
            <person name="Scarpelli C."/>
            <person name="Weissenbach J."/>
            <person name="Salanoubat M."/>
            <person name="Quetier F."/>
            <person name="Yu Y."/>
            <person name="Kim H.R."/>
            <person name="Rambo T."/>
            <person name="Currie J."/>
            <person name="Collura K."/>
            <person name="Luo M."/>
            <person name="Yang T."/>
            <person name="Ammiraju J.S.S."/>
            <person name="Engler F."/>
            <person name="Soderlund C."/>
            <person name="Wing R.A."/>
            <person name="Palmer L.E."/>
            <person name="de la Bastide M."/>
            <person name="Spiegel L."/>
            <person name="Nascimento L."/>
            <person name="Zutavern T."/>
            <person name="O'Shaughnessy A."/>
            <person name="Dike S."/>
            <person name="Dedhia N."/>
            <person name="Preston R."/>
            <person name="Balija V."/>
            <person name="McCombie W.R."/>
            <person name="Chow T."/>
            <person name="Chen H."/>
            <person name="Chung M."/>
            <person name="Chen C."/>
            <person name="Shaw J."/>
            <person name="Wu H."/>
            <person name="Hsiao K."/>
            <person name="Chao Y."/>
            <person name="Chu M."/>
            <person name="Cheng C."/>
            <person name="Hour A."/>
            <person name="Lee P."/>
            <person name="Lin S."/>
            <person name="Lin Y."/>
            <person name="Liou J."/>
            <person name="Liu S."/>
            <person name="Hsing Y."/>
            <person name="Raghuvanshi S."/>
            <person name="Mohanty A."/>
            <person name="Bharti A.K."/>
            <person name="Gaur A."/>
            <person name="Gupta V."/>
            <person name="Kumar D."/>
            <person name="Ravi V."/>
            <person name="Vij S."/>
            <person name="Kapur A."/>
            <person name="Khurana P."/>
            <person name="Khurana P."/>
            <person name="Khurana J.P."/>
            <person name="Tyagi A.K."/>
            <person name="Gaikwad K."/>
            <person name="Singh A."/>
            <person name="Dalal V."/>
            <person name="Srivastava S."/>
            <person name="Dixit A."/>
            <person name="Pal A.K."/>
            <person name="Ghazi I.A."/>
            <person name="Yadav M."/>
            <person name="Pandit A."/>
            <person name="Bhargava A."/>
            <person name="Sureshbabu K."/>
            <person name="Batra K."/>
            <person name="Sharma T.R."/>
            <person name="Mohapatra T."/>
            <person name="Singh N.K."/>
            <person name="Messing J."/>
            <person name="Nelson A.B."/>
            <person name="Fuks G."/>
            <person name="Kavchok S."/>
            <person name="Keizer G."/>
            <person name="Linton E."/>
            <person name="Llaca V."/>
            <person name="Song R."/>
            <person name="Tanyolac B."/>
            <person name="Young S."/>
            <person name="Ho-Il K."/>
            <person name="Hahn J.H."/>
            <person name="Sangsakoo G."/>
            <person name="Vanavichit A."/>
            <person name="de Mattos Luiz.A.T."/>
            <person name="Zimmer P.D."/>
            <person name="Malone G."/>
            <person name="Dellagostin O."/>
            <person name="de Oliveira A.C."/>
            <person name="Bevan M."/>
            <person name="Bancroft I."/>
            <person name="Minx P."/>
            <person name="Cordum H."/>
            <person name="Wilson R."/>
            <person name="Cheng Z."/>
            <person name="Jin W."/>
            <person name="Jiang J."/>
            <person name="Leong S.A."/>
            <person name="Iwama H."/>
            <person name="Gojobori T."/>
            <person name="Itoh T."/>
            <person name="Niimura Y."/>
            <person name="Fujii Y."/>
            <person name="Habara T."/>
            <person name="Sakai H."/>
            <person name="Sato Y."/>
            <person name="Wilson G."/>
            <person name="Kumar K."/>
            <person name="McCouch S."/>
            <person name="Juretic N."/>
            <person name="Hoen D."/>
            <person name="Wright S."/>
            <person name="Bruskiewich R."/>
            <person name="Bureau T."/>
            <person name="Miyao A."/>
            <person name="Hirochika H."/>
            <person name="Nishikawa T."/>
            <person name="Kadowaki K."/>
            <person name="Sugiura M."/>
            <person name="Burr B."/>
            <person name="Sasaki T."/>
        </authorList>
    </citation>
    <scope>NUCLEOTIDE SEQUENCE [LARGE SCALE GENOMIC DNA]</scope>
    <source>
        <strain evidence="2">cv. Nipponbare</strain>
    </source>
</reference>
<organism evidence="1 2">
    <name type="scientific">Oryza sativa subsp. japonica</name>
    <name type="common">Rice</name>
    <dbReference type="NCBI Taxonomy" id="39947"/>
    <lineage>
        <taxon>Eukaryota</taxon>
        <taxon>Viridiplantae</taxon>
        <taxon>Streptophyta</taxon>
        <taxon>Embryophyta</taxon>
        <taxon>Tracheophyta</taxon>
        <taxon>Spermatophyta</taxon>
        <taxon>Magnoliopsida</taxon>
        <taxon>Liliopsida</taxon>
        <taxon>Poales</taxon>
        <taxon>Poaceae</taxon>
        <taxon>BOP clade</taxon>
        <taxon>Oryzoideae</taxon>
        <taxon>Oryzeae</taxon>
        <taxon>Oryzinae</taxon>
        <taxon>Oryza</taxon>
        <taxon>Oryza sativa</taxon>
    </lineage>
</organism>